<reference evidence="9" key="1">
    <citation type="submission" date="2020-11" db="EMBL/GenBank/DDBJ databases">
        <authorList>
            <consortium name="DOE Joint Genome Institute"/>
            <person name="Ahrendt S."/>
            <person name="Riley R."/>
            <person name="Andreopoulos W."/>
            <person name="Labutti K."/>
            <person name="Pangilinan J."/>
            <person name="Ruiz-Duenas F.J."/>
            <person name="Barrasa J.M."/>
            <person name="Sanchez-Garcia M."/>
            <person name="Camarero S."/>
            <person name="Miyauchi S."/>
            <person name="Serrano A."/>
            <person name="Linde D."/>
            <person name="Babiker R."/>
            <person name="Drula E."/>
            <person name="Ayuso-Fernandez I."/>
            <person name="Pacheco R."/>
            <person name="Padilla G."/>
            <person name="Ferreira P."/>
            <person name="Barriuso J."/>
            <person name="Kellner H."/>
            <person name="Castanera R."/>
            <person name="Alfaro M."/>
            <person name="Ramirez L."/>
            <person name="Pisabarro A.G."/>
            <person name="Kuo A."/>
            <person name="Tritt A."/>
            <person name="Lipzen A."/>
            <person name="He G."/>
            <person name="Yan M."/>
            <person name="Ng V."/>
            <person name="Cullen D."/>
            <person name="Martin F."/>
            <person name="Rosso M.-N."/>
            <person name="Henrissat B."/>
            <person name="Hibbett D."/>
            <person name="Martinez A.T."/>
            <person name="Grigoriev I.V."/>
        </authorList>
    </citation>
    <scope>NUCLEOTIDE SEQUENCE</scope>
    <source>
        <strain evidence="9">CBS 506.95</strain>
    </source>
</reference>
<name>A0A9P6EGG4_9AGAR</name>
<dbReference type="GO" id="GO:0005199">
    <property type="term" value="F:structural constituent of cell wall"/>
    <property type="evidence" value="ECO:0007669"/>
    <property type="project" value="InterPro"/>
</dbReference>
<comment type="similarity">
    <text evidence="2 7">Belongs to the fungal hydrophobin family.</text>
</comment>
<evidence type="ECO:0000256" key="1">
    <source>
        <dbReference type="ARBA" id="ARBA00004191"/>
    </source>
</evidence>
<evidence type="ECO:0000313" key="10">
    <source>
        <dbReference type="Proteomes" id="UP000807306"/>
    </source>
</evidence>
<dbReference type="InterPro" id="IPR001338">
    <property type="entry name" value="Class_I_Hydrophobin"/>
</dbReference>
<proteinExistence type="inferred from homology"/>
<protein>
    <recommendedName>
        <fullName evidence="7">Hydrophobin</fullName>
    </recommendedName>
</protein>
<feature type="signal peptide" evidence="7">
    <location>
        <begin position="1"/>
        <end position="19"/>
    </location>
</feature>
<keyword evidence="4 7" id="KW-0964">Secreted</keyword>
<evidence type="ECO:0000256" key="7">
    <source>
        <dbReference type="RuleBase" id="RU365009"/>
    </source>
</evidence>
<keyword evidence="5 7" id="KW-0732">Signal</keyword>
<evidence type="ECO:0000256" key="3">
    <source>
        <dbReference type="ARBA" id="ARBA00022512"/>
    </source>
</evidence>
<dbReference type="Pfam" id="PF01185">
    <property type="entry name" value="Hydrophobin"/>
    <property type="match status" value="1"/>
</dbReference>
<evidence type="ECO:0000256" key="4">
    <source>
        <dbReference type="ARBA" id="ARBA00022525"/>
    </source>
</evidence>
<organism evidence="9 10">
    <name type="scientific">Crepidotus variabilis</name>
    <dbReference type="NCBI Taxonomy" id="179855"/>
    <lineage>
        <taxon>Eukaryota</taxon>
        <taxon>Fungi</taxon>
        <taxon>Dikarya</taxon>
        <taxon>Basidiomycota</taxon>
        <taxon>Agaricomycotina</taxon>
        <taxon>Agaricomycetes</taxon>
        <taxon>Agaricomycetidae</taxon>
        <taxon>Agaricales</taxon>
        <taxon>Agaricineae</taxon>
        <taxon>Crepidotaceae</taxon>
        <taxon>Crepidotus</taxon>
    </lineage>
</organism>
<dbReference type="InterPro" id="IPR019778">
    <property type="entry name" value="Class_I_Hydrophobin_CS"/>
</dbReference>
<dbReference type="CDD" id="cd23507">
    <property type="entry name" value="hydrophobin_I"/>
    <property type="match status" value="1"/>
</dbReference>
<dbReference type="PROSITE" id="PS00956">
    <property type="entry name" value="HYDROPHOBIN"/>
    <property type="match status" value="1"/>
</dbReference>
<dbReference type="EMBL" id="MU157854">
    <property type="protein sequence ID" value="KAF9528293.1"/>
    <property type="molecule type" value="Genomic_DNA"/>
</dbReference>
<gene>
    <name evidence="9" type="ORF">CPB83DRAFT_835987</name>
    <name evidence="8" type="ORF">CPB83DRAFT_907008</name>
</gene>
<evidence type="ECO:0000256" key="5">
    <source>
        <dbReference type="ARBA" id="ARBA00022729"/>
    </source>
</evidence>
<evidence type="ECO:0000256" key="2">
    <source>
        <dbReference type="ARBA" id="ARBA00010446"/>
    </source>
</evidence>
<comment type="subcellular location">
    <subcellularLocation>
        <location evidence="1 7">Secreted</location>
        <location evidence="1 7">Cell wall</location>
    </subcellularLocation>
</comment>
<feature type="chain" id="PRO_5041010914" description="Hydrophobin" evidence="7">
    <location>
        <begin position="20"/>
        <end position="119"/>
    </location>
</feature>
<dbReference type="EMBL" id="MU157854">
    <property type="protein sequence ID" value="KAF9528294.1"/>
    <property type="molecule type" value="Genomic_DNA"/>
</dbReference>
<dbReference type="GO" id="GO:0009277">
    <property type="term" value="C:fungal-type cell wall"/>
    <property type="evidence" value="ECO:0007669"/>
    <property type="project" value="InterPro"/>
</dbReference>
<evidence type="ECO:0000313" key="9">
    <source>
        <dbReference type="EMBL" id="KAF9528294.1"/>
    </source>
</evidence>
<sequence>MQFKLATLVSLTIASFAAATPLVARGGDGGSPPPTSQCNTGSVQCCNSVQSANSGAAAGLLALLGVVVQDVTAQVGITCSPISAVGIGGNSCSSQPVCCQNNNFNGVVAIGCTPVNVNL</sequence>
<accession>A0A9P6EGG4</accession>
<dbReference type="Proteomes" id="UP000807306">
    <property type="component" value="Unassembled WGS sequence"/>
</dbReference>
<dbReference type="AlphaFoldDB" id="A0A9P6EGG4"/>
<dbReference type="OrthoDB" id="4225815at2759"/>
<keyword evidence="3 7" id="KW-0134">Cell wall</keyword>
<keyword evidence="6 7" id="KW-1015">Disulfide bond</keyword>
<evidence type="ECO:0000313" key="8">
    <source>
        <dbReference type="EMBL" id="KAF9528293.1"/>
    </source>
</evidence>
<dbReference type="SMART" id="SM00075">
    <property type="entry name" value="HYDRO"/>
    <property type="match status" value="1"/>
</dbReference>
<keyword evidence="10" id="KW-1185">Reference proteome</keyword>
<comment type="caution">
    <text evidence="9">The sequence shown here is derived from an EMBL/GenBank/DDBJ whole genome shotgun (WGS) entry which is preliminary data.</text>
</comment>
<evidence type="ECO:0000256" key="6">
    <source>
        <dbReference type="ARBA" id="ARBA00023157"/>
    </source>
</evidence>